<sequence length="172" mass="17820">MAQITKPQVTAKTYRHIAAITVTFAAGVALLAGNGEGARPGEREASATTSSTPPVGAPRSTSTPAYGEANFSTRGGGNASFGEEAAPGTGFGKGQRVRGRSGFISFSNVPPANSENAQLTPAYLDTLSDEELDAMLQALRDGGITSPEEMQRVTAIIEAASRRRSGHMQHAN</sequence>
<accession>A0ABV7EBV7</accession>
<feature type="region of interest" description="Disordered" evidence="1">
    <location>
        <begin position="35"/>
        <end position="97"/>
    </location>
</feature>
<organism evidence="2 3">
    <name type="scientific">Alteraurantiacibacter lauratis</name>
    <dbReference type="NCBI Taxonomy" id="2054627"/>
    <lineage>
        <taxon>Bacteria</taxon>
        <taxon>Pseudomonadati</taxon>
        <taxon>Pseudomonadota</taxon>
        <taxon>Alphaproteobacteria</taxon>
        <taxon>Sphingomonadales</taxon>
        <taxon>Erythrobacteraceae</taxon>
        <taxon>Alteraurantiacibacter</taxon>
    </lineage>
</organism>
<keyword evidence="3" id="KW-1185">Reference proteome</keyword>
<protein>
    <recommendedName>
        <fullName evidence="4">Secreted protein</fullName>
    </recommendedName>
</protein>
<reference evidence="3" key="1">
    <citation type="journal article" date="2019" name="Int. J. Syst. Evol. Microbiol.">
        <title>The Global Catalogue of Microorganisms (GCM) 10K type strain sequencing project: providing services to taxonomists for standard genome sequencing and annotation.</title>
        <authorList>
            <consortium name="The Broad Institute Genomics Platform"/>
            <consortium name="The Broad Institute Genome Sequencing Center for Infectious Disease"/>
            <person name="Wu L."/>
            <person name="Ma J."/>
        </authorList>
    </citation>
    <scope>NUCLEOTIDE SEQUENCE [LARGE SCALE GENOMIC DNA]</scope>
    <source>
        <strain evidence="3">KCTC 52606</strain>
    </source>
</reference>
<evidence type="ECO:0000256" key="1">
    <source>
        <dbReference type="SAM" id="MobiDB-lite"/>
    </source>
</evidence>
<evidence type="ECO:0008006" key="4">
    <source>
        <dbReference type="Google" id="ProtNLM"/>
    </source>
</evidence>
<gene>
    <name evidence="2" type="ORF">ACFODK_00280</name>
</gene>
<proteinExistence type="predicted"/>
<dbReference type="EMBL" id="JBHRSU010000001">
    <property type="protein sequence ID" value="MFC3099326.1"/>
    <property type="molecule type" value="Genomic_DNA"/>
</dbReference>
<dbReference type="RefSeq" id="WP_336917469.1">
    <property type="nucleotide sequence ID" value="NZ_JBANRN010000001.1"/>
</dbReference>
<name>A0ABV7EBV7_9SPHN</name>
<comment type="caution">
    <text evidence="2">The sequence shown here is derived from an EMBL/GenBank/DDBJ whole genome shotgun (WGS) entry which is preliminary data.</text>
</comment>
<evidence type="ECO:0000313" key="2">
    <source>
        <dbReference type="EMBL" id="MFC3099326.1"/>
    </source>
</evidence>
<dbReference type="Proteomes" id="UP001595378">
    <property type="component" value="Unassembled WGS sequence"/>
</dbReference>
<feature type="compositionally biased region" description="Polar residues" evidence="1">
    <location>
        <begin position="46"/>
        <end position="64"/>
    </location>
</feature>
<evidence type="ECO:0000313" key="3">
    <source>
        <dbReference type="Proteomes" id="UP001595378"/>
    </source>
</evidence>